<dbReference type="Proteomes" id="UP000186308">
    <property type="component" value="Unassembled WGS sequence"/>
</dbReference>
<dbReference type="RefSeq" id="WP_162176800.1">
    <property type="nucleotide sequence ID" value="NZ_FTNE01000002.1"/>
</dbReference>
<evidence type="ECO:0000313" key="8">
    <source>
        <dbReference type="Proteomes" id="UP000186308"/>
    </source>
</evidence>
<dbReference type="InterPro" id="IPR006664">
    <property type="entry name" value="OMP_bac"/>
</dbReference>
<feature type="domain" description="OmpA-like" evidence="6">
    <location>
        <begin position="139"/>
        <end position="257"/>
    </location>
</feature>
<accession>A0A8G2CI82</accession>
<dbReference type="SUPFAM" id="SSF103088">
    <property type="entry name" value="OmpA-like"/>
    <property type="match status" value="1"/>
</dbReference>
<dbReference type="GO" id="GO:0009279">
    <property type="term" value="C:cell outer membrane"/>
    <property type="evidence" value="ECO:0007669"/>
    <property type="project" value="UniProtKB-SubCell"/>
</dbReference>
<evidence type="ECO:0000313" key="7">
    <source>
        <dbReference type="EMBL" id="SIQ20694.1"/>
    </source>
</evidence>
<dbReference type="AlphaFoldDB" id="A0A8G2CI82"/>
<proteinExistence type="predicted"/>
<name>A0A8G2CI82_ACIRU</name>
<dbReference type="PRINTS" id="PR01021">
    <property type="entry name" value="OMPADOMAIN"/>
</dbReference>
<dbReference type="EMBL" id="FTNE01000002">
    <property type="protein sequence ID" value="SIQ20694.1"/>
    <property type="molecule type" value="Genomic_DNA"/>
</dbReference>
<evidence type="ECO:0000256" key="3">
    <source>
        <dbReference type="ARBA" id="ARBA00023237"/>
    </source>
</evidence>
<evidence type="ECO:0000256" key="1">
    <source>
        <dbReference type="ARBA" id="ARBA00004442"/>
    </source>
</evidence>
<evidence type="ECO:0000256" key="5">
    <source>
        <dbReference type="SAM" id="SignalP"/>
    </source>
</evidence>
<keyword evidence="8" id="KW-1185">Reference proteome</keyword>
<feature type="signal peptide" evidence="5">
    <location>
        <begin position="1"/>
        <end position="23"/>
    </location>
</feature>
<keyword evidence="2 4" id="KW-0472">Membrane</keyword>
<dbReference type="InterPro" id="IPR006665">
    <property type="entry name" value="OmpA-like"/>
</dbReference>
<keyword evidence="3" id="KW-0998">Cell outer membrane</keyword>
<protein>
    <submittedName>
        <fullName evidence="7">OmpA family protein</fullName>
    </submittedName>
</protein>
<feature type="chain" id="PRO_5034333302" evidence="5">
    <location>
        <begin position="24"/>
        <end position="262"/>
    </location>
</feature>
<organism evidence="7 8">
    <name type="scientific">Acidiphilium rubrum</name>
    <dbReference type="NCBI Taxonomy" id="526"/>
    <lineage>
        <taxon>Bacteria</taxon>
        <taxon>Pseudomonadati</taxon>
        <taxon>Pseudomonadota</taxon>
        <taxon>Alphaproteobacteria</taxon>
        <taxon>Acetobacterales</taxon>
        <taxon>Acidocellaceae</taxon>
        <taxon>Acidiphilium</taxon>
    </lineage>
</organism>
<dbReference type="PANTHER" id="PTHR30329:SF21">
    <property type="entry name" value="LIPOPROTEIN YIAD-RELATED"/>
    <property type="match status" value="1"/>
</dbReference>
<evidence type="ECO:0000256" key="2">
    <source>
        <dbReference type="ARBA" id="ARBA00023136"/>
    </source>
</evidence>
<comment type="subcellular location">
    <subcellularLocation>
        <location evidence="1">Cell outer membrane</location>
    </subcellularLocation>
</comment>
<dbReference type="CDD" id="cd07185">
    <property type="entry name" value="OmpA_C-like"/>
    <property type="match status" value="1"/>
</dbReference>
<dbReference type="InterPro" id="IPR036737">
    <property type="entry name" value="OmpA-like_sf"/>
</dbReference>
<dbReference type="PANTHER" id="PTHR30329">
    <property type="entry name" value="STATOR ELEMENT OF FLAGELLAR MOTOR COMPLEX"/>
    <property type="match status" value="1"/>
</dbReference>
<dbReference type="Gene3D" id="3.30.1330.60">
    <property type="entry name" value="OmpA-like domain"/>
    <property type="match status" value="1"/>
</dbReference>
<keyword evidence="5" id="KW-0732">Signal</keyword>
<dbReference type="Pfam" id="PF00691">
    <property type="entry name" value="OmpA"/>
    <property type="match status" value="1"/>
</dbReference>
<gene>
    <name evidence="7" type="ORF">SAMN05421828_102204</name>
</gene>
<dbReference type="InterPro" id="IPR050330">
    <property type="entry name" value="Bact_OuterMem_StrucFunc"/>
</dbReference>
<evidence type="ECO:0000256" key="4">
    <source>
        <dbReference type="PROSITE-ProRule" id="PRU00473"/>
    </source>
</evidence>
<reference evidence="7 8" key="1">
    <citation type="submission" date="2017-01" db="EMBL/GenBank/DDBJ databases">
        <authorList>
            <person name="Varghese N."/>
            <person name="Submissions S."/>
        </authorList>
    </citation>
    <scope>NUCLEOTIDE SEQUENCE [LARGE SCALE GENOMIC DNA]</scope>
    <source>
        <strain evidence="7 8">ATCC 35905</strain>
    </source>
</reference>
<sequence>MVRLFLRRWGIFVLAAFLLSACAASQVVHIDPASPRSGYVGGTGRLESSIFGDRIGLHLVLSPVGAGPRRVACAGPYDFNPVPVKITVPLHCSDGTTGFIIVDRLHNDAKSGIAHFRLADGANGYLYFGSVGPPPVSCGCASPPAHYWLVFFSTDSSSLSQVARSTLSNCVRRIKQHHSAPISIAGNTDRAGSAAFDRALGLRRAEAVADFLAAHGVDRSLMKVVSHGSTQPLGGKPSPPLHEKINRNVIVTIQFQHYRGQH</sequence>
<comment type="caution">
    <text evidence="7">The sequence shown here is derived from an EMBL/GenBank/DDBJ whole genome shotgun (WGS) entry which is preliminary data.</text>
</comment>
<dbReference type="PROSITE" id="PS51123">
    <property type="entry name" value="OMPA_2"/>
    <property type="match status" value="1"/>
</dbReference>
<evidence type="ECO:0000259" key="6">
    <source>
        <dbReference type="PROSITE" id="PS51123"/>
    </source>
</evidence>
<dbReference type="PROSITE" id="PS51257">
    <property type="entry name" value="PROKAR_LIPOPROTEIN"/>
    <property type="match status" value="1"/>
</dbReference>